<dbReference type="AlphaFoldDB" id="A0A4Y2HBD8"/>
<feature type="region of interest" description="Disordered" evidence="1">
    <location>
        <begin position="145"/>
        <end position="165"/>
    </location>
</feature>
<proteinExistence type="predicted"/>
<reference evidence="2 3" key="1">
    <citation type="journal article" date="2019" name="Sci. Rep.">
        <title>Orb-weaving spider Araneus ventricosus genome elucidates the spidroin gene catalogue.</title>
        <authorList>
            <person name="Kono N."/>
            <person name="Nakamura H."/>
            <person name="Ohtoshi R."/>
            <person name="Moran D.A.P."/>
            <person name="Shinohara A."/>
            <person name="Yoshida Y."/>
            <person name="Fujiwara M."/>
            <person name="Mori M."/>
            <person name="Tomita M."/>
            <person name="Arakawa K."/>
        </authorList>
    </citation>
    <scope>NUCLEOTIDE SEQUENCE [LARGE SCALE GENOMIC DNA]</scope>
</reference>
<sequence>MSSWFAGYERDFNAGRKARNHLIRRLEREFQRRTNGSRAAVDHKTQFHFCASNVKPKRKNGKEKNTLCLFVEDSGKWERPPNNAALQNMTHWIDIRFLTQGFLACENNETNIQHGKERDQEKKKVEEMRFTRLDCLPKVRNQLNRHQLSHRHKTPPALSSNVKKSDVRENHAEMTMGCSILCSSISMQQVG</sequence>
<protein>
    <submittedName>
        <fullName evidence="2">Uncharacterized protein</fullName>
    </submittedName>
</protein>
<comment type="caution">
    <text evidence="2">The sequence shown here is derived from an EMBL/GenBank/DDBJ whole genome shotgun (WGS) entry which is preliminary data.</text>
</comment>
<gene>
    <name evidence="2" type="ORF">AVEN_243339_1</name>
</gene>
<organism evidence="2 3">
    <name type="scientific">Araneus ventricosus</name>
    <name type="common">Orbweaver spider</name>
    <name type="synonym">Epeira ventricosa</name>
    <dbReference type="NCBI Taxonomy" id="182803"/>
    <lineage>
        <taxon>Eukaryota</taxon>
        <taxon>Metazoa</taxon>
        <taxon>Ecdysozoa</taxon>
        <taxon>Arthropoda</taxon>
        <taxon>Chelicerata</taxon>
        <taxon>Arachnida</taxon>
        <taxon>Araneae</taxon>
        <taxon>Araneomorphae</taxon>
        <taxon>Entelegynae</taxon>
        <taxon>Araneoidea</taxon>
        <taxon>Araneidae</taxon>
        <taxon>Araneus</taxon>
    </lineage>
</organism>
<keyword evidence="3" id="KW-1185">Reference proteome</keyword>
<accession>A0A4Y2HBD8</accession>
<dbReference type="Proteomes" id="UP000499080">
    <property type="component" value="Unassembled WGS sequence"/>
</dbReference>
<name>A0A4Y2HBD8_ARAVE</name>
<evidence type="ECO:0000256" key="1">
    <source>
        <dbReference type="SAM" id="MobiDB-lite"/>
    </source>
</evidence>
<evidence type="ECO:0000313" key="3">
    <source>
        <dbReference type="Proteomes" id="UP000499080"/>
    </source>
</evidence>
<dbReference type="EMBL" id="BGPR01001826">
    <property type="protein sequence ID" value="GBM62594.1"/>
    <property type="molecule type" value="Genomic_DNA"/>
</dbReference>
<evidence type="ECO:0000313" key="2">
    <source>
        <dbReference type="EMBL" id="GBM62594.1"/>
    </source>
</evidence>